<evidence type="ECO:0000313" key="17">
    <source>
        <dbReference type="EMBL" id="RHA84997.1"/>
    </source>
</evidence>
<dbReference type="EMBL" id="JAHOEP010000037">
    <property type="protein sequence ID" value="MBV3409150.1"/>
    <property type="molecule type" value="Genomic_DNA"/>
</dbReference>
<evidence type="ECO:0000313" key="33">
    <source>
        <dbReference type="Proteomes" id="UP000286501"/>
    </source>
</evidence>
<dbReference type="Proteomes" id="UP000284990">
    <property type="component" value="Unassembled WGS sequence"/>
</dbReference>
<dbReference type="Proteomes" id="UP000390763">
    <property type="component" value="Unassembled WGS sequence"/>
</dbReference>
<proteinExistence type="predicted"/>
<dbReference type="EMBL" id="VZCR01000014">
    <property type="protein sequence ID" value="MQN30600.1"/>
    <property type="molecule type" value="Genomic_DNA"/>
</dbReference>
<name>A0A3E5DYZ3_9BACT</name>
<evidence type="ECO:0000313" key="26">
    <source>
        <dbReference type="Proteomes" id="UP000284548"/>
    </source>
</evidence>
<evidence type="ECO:0000313" key="7">
    <source>
        <dbReference type="EMBL" id="MQN88659.1"/>
    </source>
</evidence>
<dbReference type="Proteomes" id="UP000286501">
    <property type="component" value="Unassembled WGS sequence"/>
</dbReference>
<evidence type="ECO:0000313" key="2">
    <source>
        <dbReference type="EMBL" id="MBV3409150.1"/>
    </source>
</evidence>
<dbReference type="Proteomes" id="UP000283872">
    <property type="component" value="Unassembled WGS sequence"/>
</dbReference>
<reference evidence="2" key="3">
    <citation type="submission" date="2021-06" db="EMBL/GenBank/DDBJ databases">
        <title>Collection of gut derived symbiotic bacterial strains cultured from healthy donors.</title>
        <authorList>
            <person name="Lin H."/>
            <person name="Littmann E."/>
            <person name="Pamer E.G."/>
        </authorList>
    </citation>
    <scope>NUCLEOTIDE SEQUENCE</scope>
    <source>
        <strain evidence="2">MSK.21.60</strain>
    </source>
</reference>
<reference evidence="22 23" key="1">
    <citation type="submission" date="2018-08" db="EMBL/GenBank/DDBJ databases">
        <title>A genome reference for cultivated species of the human gut microbiota.</title>
        <authorList>
            <person name="Zou Y."/>
            <person name="Xue W."/>
            <person name="Luo G."/>
        </authorList>
    </citation>
    <scope>NUCLEOTIDE SEQUENCE [LARGE SCALE GENOMIC DNA]</scope>
    <source>
        <strain evidence="16 30">AF10-17</strain>
        <strain evidence="15 24">AF12-50</strain>
        <strain evidence="14 29">AF15-25</strain>
        <strain evidence="13 31">AF22-1</strain>
        <strain evidence="12 25">AF24-12</strain>
        <strain evidence="21 27">AF43-2</strain>
        <strain evidence="20 32">AF46-2NS</strain>
        <strain evidence="19 26">AM16-54</strain>
        <strain evidence="18 33">AM22-1</strain>
        <strain evidence="17 28">AM42-23AC</strain>
        <strain evidence="11 23">OM06-11</strain>
        <strain evidence="10 22">TF06-40</strain>
    </source>
</reference>
<dbReference type="EMBL" id="QRVA01000044">
    <property type="protein sequence ID" value="RGS11959.1"/>
    <property type="molecule type" value="Genomic_DNA"/>
</dbReference>
<feature type="transmembrane region" description="Helical" evidence="1">
    <location>
        <begin position="25"/>
        <end position="43"/>
    </location>
</feature>
<dbReference type="Proteomes" id="UP000261187">
    <property type="component" value="Unassembled WGS sequence"/>
</dbReference>
<gene>
    <name evidence="21" type="ORF">DW064_11565</name>
    <name evidence="20" type="ORF">DW079_09150</name>
    <name evidence="19" type="ORF">DW192_09330</name>
    <name evidence="18" type="ORF">DW250_10780</name>
    <name evidence="17" type="ORF">DW916_10610</name>
    <name evidence="16" type="ORF">DWV53_03345</name>
    <name evidence="15" type="ORF">DWV76_12500</name>
    <name evidence="14" type="ORF">DWW35_11980</name>
    <name evidence="13" type="ORF">DWX90_06850</name>
    <name evidence="12" type="ORF">DWY11_13240</name>
    <name evidence="11" type="ORF">DXB80_03250</name>
    <name evidence="10" type="ORF">DXC61_07970</name>
    <name evidence="9" type="ORF">F7D31_09190</name>
    <name evidence="7" type="ORF">F7D59_01940</name>
    <name evidence="8" type="ORF">F7D62_09140</name>
    <name evidence="6" type="ORF">F7D74_08290</name>
    <name evidence="5" type="ORF">F7D90_01255</name>
    <name evidence="2" type="ORF">KSW80_12210</name>
    <name evidence="3" type="ORF">NNC68_03970</name>
    <name evidence="4" type="ORF">ONT19_15245</name>
</gene>
<dbReference type="EMBL" id="JAPDVG010000001">
    <property type="protein sequence ID" value="MCW4132907.1"/>
    <property type="molecule type" value="Genomic_DNA"/>
</dbReference>
<evidence type="ECO:0000256" key="1">
    <source>
        <dbReference type="SAM" id="Phobius"/>
    </source>
</evidence>
<dbReference type="EMBL" id="QSAV01000007">
    <property type="protein sequence ID" value="RGW81636.1"/>
    <property type="molecule type" value="Genomic_DNA"/>
</dbReference>
<evidence type="ECO:0000313" key="23">
    <source>
        <dbReference type="Proteomes" id="UP000261245"/>
    </source>
</evidence>
<sequence length="103" mass="10934">MLKIVMIMLCGIGTGYLLRNKKMSFIGRIITALIWVLLFLLGIEVGSNPRIISGLQTLGLEAIALTLGGSLGSALFAWALWKYVTAKQAKSSAHAETGKGGKA</sequence>
<evidence type="ECO:0000313" key="9">
    <source>
        <dbReference type="EMBL" id="MQO92830.1"/>
    </source>
</evidence>
<evidence type="ECO:0000313" key="21">
    <source>
        <dbReference type="EMBL" id="RHK47496.1"/>
    </source>
</evidence>
<keyword evidence="1" id="KW-1133">Transmembrane helix</keyword>
<dbReference type="Pfam" id="PF03956">
    <property type="entry name" value="Lys_export"/>
    <property type="match status" value="1"/>
</dbReference>
<dbReference type="EMBL" id="QSUC01000004">
    <property type="protein sequence ID" value="RGN11916.1"/>
    <property type="molecule type" value="Genomic_DNA"/>
</dbReference>
<dbReference type="GO" id="GO:0015661">
    <property type="term" value="F:L-lysine efflux transmembrane transporter activity"/>
    <property type="evidence" value="ECO:0007669"/>
    <property type="project" value="InterPro"/>
</dbReference>
<dbReference type="EMBL" id="QRIN01000046">
    <property type="protein sequence ID" value="RHG64406.1"/>
    <property type="molecule type" value="Genomic_DNA"/>
</dbReference>
<reference evidence="34 35" key="2">
    <citation type="submission" date="2019-09" db="EMBL/GenBank/DDBJ databases">
        <title>Distinct polysaccharide growth profiles of human intestinal Prevotella copri isolates.</title>
        <authorList>
            <person name="Fehlner-Peach H."/>
            <person name="Magnabosco C."/>
            <person name="Raghavan V."/>
            <person name="Scher J.U."/>
            <person name="Tett A."/>
            <person name="Cox L.M."/>
            <person name="Gottsegen C."/>
            <person name="Watters A."/>
            <person name="Wiltshire- Gordon J.D."/>
            <person name="Segata N."/>
            <person name="Bonneau R."/>
            <person name="Littman D.R."/>
        </authorList>
    </citation>
    <scope>NUCLEOTIDE SEQUENCE [LARGE SCALE GENOMIC DNA]</scope>
    <source>
        <strain evidence="6">IAA108</strain>
        <strain evidence="34">iAK279</strain>
        <strain evidence="36">iAP146</strain>
        <strain evidence="35">iP54</strain>
    </source>
</reference>
<evidence type="ECO:0000313" key="30">
    <source>
        <dbReference type="Proteomes" id="UP000285776"/>
    </source>
</evidence>
<evidence type="ECO:0000313" key="38">
    <source>
        <dbReference type="Proteomes" id="UP000421408"/>
    </source>
</evidence>
<dbReference type="Proteomes" id="UP000286113">
    <property type="component" value="Unassembled WGS sequence"/>
</dbReference>
<dbReference type="Proteomes" id="UP000285236">
    <property type="component" value="Unassembled WGS sequence"/>
</dbReference>
<evidence type="ECO:0000313" key="6">
    <source>
        <dbReference type="EMBL" id="MQN83978.1"/>
    </source>
</evidence>
<evidence type="ECO:0000313" key="12">
    <source>
        <dbReference type="EMBL" id="RGS11959.1"/>
    </source>
</evidence>
<protein>
    <submittedName>
        <fullName evidence="18">DUF340 domain-containing protein</fullName>
    </submittedName>
    <submittedName>
        <fullName evidence="2">Lysine exporter LysO family protein</fullName>
    </submittedName>
</protein>
<evidence type="ECO:0000313" key="8">
    <source>
        <dbReference type="EMBL" id="MQO04268.1"/>
    </source>
</evidence>
<dbReference type="Proteomes" id="UP000421408">
    <property type="component" value="Unassembled WGS sequence"/>
</dbReference>
<evidence type="ECO:0000313" key="24">
    <source>
        <dbReference type="Proteomes" id="UP000283785"/>
    </source>
</evidence>
<evidence type="ECO:0000313" key="36">
    <source>
        <dbReference type="Proteomes" id="UP000420707"/>
    </source>
</evidence>
<dbReference type="Proteomes" id="UP001205506">
    <property type="component" value="Unassembled WGS sequence"/>
</dbReference>
<dbReference type="Proteomes" id="UP000420707">
    <property type="component" value="Unassembled WGS sequence"/>
</dbReference>
<dbReference type="EMBL" id="QSFW01000022">
    <property type="protein sequence ID" value="RHA84997.1"/>
    <property type="molecule type" value="Genomic_DNA"/>
</dbReference>
<evidence type="ECO:0000313" key="14">
    <source>
        <dbReference type="EMBL" id="RGU93895.1"/>
    </source>
</evidence>
<reference evidence="4" key="5">
    <citation type="submission" date="2022-11" db="EMBL/GenBank/DDBJ databases">
        <title>Genomic repertoires linked with pathogenic potency of arthritogenic Prevotella copri isolated from the gut of rheumatoid arthritis patients.</title>
        <authorList>
            <person name="Nii T."/>
            <person name="Maeda Y."/>
            <person name="Motooka D."/>
            <person name="Naito M."/>
            <person name="Matsumoto Y."/>
            <person name="Ogawa T."/>
            <person name="Oguro-Igashira E."/>
            <person name="Kishikawa T."/>
            <person name="Yamashita M."/>
            <person name="Koizumi S."/>
            <person name="Kurakawa T."/>
            <person name="Okumura R."/>
            <person name="Kayama H."/>
            <person name="Murakami M."/>
            <person name="Sakaguchi T."/>
            <person name="Das B."/>
            <person name="Nakamura S."/>
            <person name="Okada Y."/>
            <person name="Kumanogoh A."/>
            <person name="Takeda K."/>
        </authorList>
    </citation>
    <scope>NUCLEOTIDE SEQUENCE</scope>
    <source>
        <strain evidence="4">H019-1</strain>
    </source>
</reference>
<organism evidence="18 33">
    <name type="scientific">Segatella copri</name>
    <dbReference type="NCBI Taxonomy" id="165179"/>
    <lineage>
        <taxon>Bacteria</taxon>
        <taxon>Pseudomonadati</taxon>
        <taxon>Bacteroidota</taxon>
        <taxon>Bacteroidia</taxon>
        <taxon>Bacteroidales</taxon>
        <taxon>Prevotellaceae</taxon>
        <taxon>Segatella</taxon>
    </lineage>
</organism>
<evidence type="ECO:0000313" key="11">
    <source>
        <dbReference type="EMBL" id="RGN11916.1"/>
    </source>
</evidence>
<dbReference type="Proteomes" id="UP001209417">
    <property type="component" value="Unassembled WGS sequence"/>
</dbReference>
<dbReference type="InterPro" id="IPR005642">
    <property type="entry name" value="LysO"/>
</dbReference>
<evidence type="ECO:0000313" key="19">
    <source>
        <dbReference type="EMBL" id="RHH81924.1"/>
    </source>
</evidence>
<dbReference type="EMBL" id="QRVN01000011">
    <property type="protein sequence ID" value="RGS47347.1"/>
    <property type="molecule type" value="Genomic_DNA"/>
</dbReference>
<evidence type="ECO:0000313" key="35">
    <source>
        <dbReference type="Proteomes" id="UP000420635"/>
    </source>
</evidence>
<evidence type="ECO:0000313" key="18">
    <source>
        <dbReference type="EMBL" id="RHG64406.1"/>
    </source>
</evidence>
<evidence type="ECO:0000313" key="22">
    <source>
        <dbReference type="Proteomes" id="UP000261187"/>
    </source>
</evidence>
<evidence type="ECO:0000313" key="15">
    <source>
        <dbReference type="EMBL" id="RGW41535.1"/>
    </source>
</evidence>
<dbReference type="EMBL" id="QRYP01000037">
    <property type="protein sequence ID" value="RGU93895.1"/>
    <property type="molecule type" value="Genomic_DNA"/>
</dbReference>
<dbReference type="Proteomes" id="UP000420635">
    <property type="component" value="Unassembled WGS sequence"/>
</dbReference>
<dbReference type="Proteomes" id="UP000286211">
    <property type="component" value="Unassembled WGS sequence"/>
</dbReference>
<evidence type="ECO:0000313" key="10">
    <source>
        <dbReference type="EMBL" id="RGL59901.1"/>
    </source>
</evidence>
<evidence type="ECO:0000313" key="16">
    <source>
        <dbReference type="EMBL" id="RGW81636.1"/>
    </source>
</evidence>
<evidence type="ECO:0000313" key="28">
    <source>
        <dbReference type="Proteomes" id="UP000284990"/>
    </source>
</evidence>
<evidence type="ECO:0000313" key="31">
    <source>
        <dbReference type="Proteomes" id="UP000286113"/>
    </source>
</evidence>
<keyword evidence="1" id="KW-0472">Membrane</keyword>
<feature type="transmembrane region" description="Helical" evidence="1">
    <location>
        <begin position="63"/>
        <end position="81"/>
    </location>
</feature>
<evidence type="ECO:0000313" key="27">
    <source>
        <dbReference type="Proteomes" id="UP000284562"/>
    </source>
</evidence>
<evidence type="ECO:0000313" key="34">
    <source>
        <dbReference type="Proteomes" id="UP000390763"/>
    </source>
</evidence>
<dbReference type="EMBL" id="JANDWU010000004">
    <property type="protein sequence ID" value="MCP9548635.1"/>
    <property type="molecule type" value="Genomic_DNA"/>
</dbReference>
<dbReference type="EMBL" id="QSAG01000028">
    <property type="protein sequence ID" value="RGW41535.1"/>
    <property type="molecule type" value="Genomic_DNA"/>
</dbReference>
<dbReference type="AlphaFoldDB" id="A0A3E5DYZ3"/>
<dbReference type="EMBL" id="VZAP01000114">
    <property type="protein sequence ID" value="MQO92830.1"/>
    <property type="molecule type" value="Genomic_DNA"/>
</dbReference>
<dbReference type="RefSeq" id="WP_022122090.1">
    <property type="nucleotide sequence ID" value="NZ_CATKVS010000004.1"/>
</dbReference>
<dbReference type="EMBL" id="VZCC01000051">
    <property type="protein sequence ID" value="MQN83978.1"/>
    <property type="molecule type" value="Genomic_DNA"/>
</dbReference>
<evidence type="ECO:0000313" key="4">
    <source>
        <dbReference type="EMBL" id="MCW4132907.1"/>
    </source>
</evidence>
<dbReference type="EMBL" id="QRNB01000044">
    <property type="protein sequence ID" value="RHK09857.1"/>
    <property type="molecule type" value="Genomic_DNA"/>
</dbReference>
<evidence type="ECO:0000313" key="20">
    <source>
        <dbReference type="EMBL" id="RHK09857.1"/>
    </source>
</evidence>
<evidence type="ECO:0000313" key="37">
    <source>
        <dbReference type="Proteomes" id="UP000421283"/>
    </source>
</evidence>
<evidence type="ECO:0000313" key="29">
    <source>
        <dbReference type="Proteomes" id="UP000285236"/>
    </source>
</evidence>
<dbReference type="EMBL" id="QRNN01000052">
    <property type="protein sequence ID" value="RHK47496.1"/>
    <property type="molecule type" value="Genomic_DNA"/>
</dbReference>
<reference evidence="7" key="6">
    <citation type="submission" date="2022-12" db="EMBL/GenBank/DDBJ databases">
        <title>Distinct polysaccharide growth profiles of human intestinal Prevotella copri isolates.</title>
        <authorList>
            <person name="Fehlner-Peach H."/>
            <person name="Magnabosco C."/>
            <person name="Raghavan V."/>
            <person name="Scher J.U."/>
            <person name="Tett A."/>
            <person name="Cox L.M."/>
            <person name="Gottsegen C."/>
            <person name="Watters A."/>
            <person name="Wiltshire- Gordon J.D."/>
            <person name="Segata N."/>
            <person name="Bonneau R."/>
            <person name="Littman D.R."/>
        </authorList>
    </citation>
    <scope>NUCLEOTIDE SEQUENCE</scope>
    <source>
        <strain evidence="38">iAA108</strain>
        <strain evidence="8">IAK279</strain>
        <strain evidence="5">IAP146</strain>
        <strain evidence="37">iAU3127</strain>
        <strain evidence="9">IAU3127</strain>
        <strain evidence="7">IP54</strain>
    </source>
</reference>
<evidence type="ECO:0000313" key="3">
    <source>
        <dbReference type="EMBL" id="MCP9548635.1"/>
    </source>
</evidence>
<keyword evidence="1" id="KW-0812">Transmembrane</keyword>
<dbReference type="Proteomes" id="UP000285776">
    <property type="component" value="Unassembled WGS sequence"/>
</dbReference>
<dbReference type="EMBL" id="VZBT01000071">
    <property type="protein sequence ID" value="MQO04268.1"/>
    <property type="molecule type" value="Genomic_DNA"/>
</dbReference>
<dbReference type="EMBL" id="QSSA01000015">
    <property type="protein sequence ID" value="RGL59901.1"/>
    <property type="molecule type" value="Genomic_DNA"/>
</dbReference>
<comment type="caution">
    <text evidence="18">The sequence shown here is derived from an EMBL/GenBank/DDBJ whole genome shotgun (WGS) entry which is preliminary data.</text>
</comment>
<evidence type="ECO:0000313" key="5">
    <source>
        <dbReference type="EMBL" id="MQN30600.1"/>
    </source>
</evidence>
<dbReference type="Proteomes" id="UP000283785">
    <property type="component" value="Unassembled WGS sequence"/>
</dbReference>
<evidence type="ECO:0000313" key="25">
    <source>
        <dbReference type="Proteomes" id="UP000283872"/>
    </source>
</evidence>
<dbReference type="Proteomes" id="UP001196316">
    <property type="component" value="Unassembled WGS sequence"/>
</dbReference>
<dbReference type="Proteomes" id="UP000284562">
    <property type="component" value="Unassembled WGS sequence"/>
</dbReference>
<evidence type="ECO:0000313" key="13">
    <source>
        <dbReference type="EMBL" id="RGS47347.1"/>
    </source>
</evidence>
<dbReference type="Proteomes" id="UP000284548">
    <property type="component" value="Unassembled WGS sequence"/>
</dbReference>
<dbReference type="EMBL" id="VZBQ01000019">
    <property type="protein sequence ID" value="MQN88659.1"/>
    <property type="molecule type" value="Genomic_DNA"/>
</dbReference>
<accession>A0A3E5DYZ3</accession>
<dbReference type="EMBL" id="QRKB01000022">
    <property type="protein sequence ID" value="RHH81924.1"/>
    <property type="molecule type" value="Genomic_DNA"/>
</dbReference>
<dbReference type="Proteomes" id="UP000421283">
    <property type="component" value="Unassembled WGS sequence"/>
</dbReference>
<dbReference type="Proteomes" id="UP000261245">
    <property type="component" value="Unassembled WGS sequence"/>
</dbReference>
<reference evidence="3" key="4">
    <citation type="submission" date="2022-07" db="EMBL/GenBank/DDBJ databases">
        <title>Prevotella copri.</title>
        <authorList>
            <person name="Yang C."/>
        </authorList>
    </citation>
    <scope>NUCLEOTIDE SEQUENCE</scope>
    <source>
        <strain evidence="3">HF1805</strain>
    </source>
</reference>
<evidence type="ECO:0000313" key="32">
    <source>
        <dbReference type="Proteomes" id="UP000286211"/>
    </source>
</evidence>